<feature type="region of interest" description="Disordered" evidence="1">
    <location>
        <begin position="1"/>
        <end position="38"/>
    </location>
</feature>
<evidence type="ECO:0000256" key="1">
    <source>
        <dbReference type="SAM" id="MobiDB-lite"/>
    </source>
</evidence>
<protein>
    <submittedName>
        <fullName evidence="2">Uncharacterized protein</fullName>
    </submittedName>
</protein>
<evidence type="ECO:0000313" key="2">
    <source>
        <dbReference type="EMBL" id="PVH47313.1"/>
    </source>
</evidence>
<name>A0A2T8JBL5_9POAL</name>
<dbReference type="Gramene" id="PVH47313">
    <property type="protein sequence ID" value="PVH47313"/>
    <property type="gene ID" value="PAHAL_4G034000"/>
</dbReference>
<proteinExistence type="predicted"/>
<accession>A0A2T8JBL5</accession>
<dbReference type="Proteomes" id="UP000243499">
    <property type="component" value="Chromosome 4"/>
</dbReference>
<gene>
    <name evidence="2" type="ORF">PAHAL_4G034000</name>
</gene>
<sequence length="92" mass="9450">MPLQPLMASSPGRGSAACSDSSSRSVSPRASTPPNAMASKSWTYELLEAMDAGAGSSDRPSSALSLQRCAAPRSIGAPAARWARSSSQLHCI</sequence>
<feature type="compositionally biased region" description="Low complexity" evidence="1">
    <location>
        <begin position="13"/>
        <end position="34"/>
    </location>
</feature>
<reference evidence="2" key="1">
    <citation type="submission" date="2018-04" db="EMBL/GenBank/DDBJ databases">
        <title>WGS assembly of Panicum hallii.</title>
        <authorList>
            <person name="Lovell J."/>
            <person name="Jenkins J."/>
            <person name="Lowry D."/>
            <person name="Mamidi S."/>
            <person name="Sreedasyam A."/>
            <person name="Weng X."/>
            <person name="Barry K."/>
            <person name="Bonette J."/>
            <person name="Campitelli B."/>
            <person name="Daum C."/>
            <person name="Gordon S."/>
            <person name="Gould B."/>
            <person name="Lipzen A."/>
            <person name="Macqueen A."/>
            <person name="Palacio-Mejia J."/>
            <person name="Plott C."/>
            <person name="Shakirov E."/>
            <person name="Shu S."/>
            <person name="Yoshinaga Y."/>
            <person name="Zane M."/>
            <person name="Rokhsar D."/>
            <person name="Grimwood J."/>
            <person name="Schmutz J."/>
            <person name="Juenger T."/>
        </authorList>
    </citation>
    <scope>NUCLEOTIDE SEQUENCE [LARGE SCALE GENOMIC DNA]</scope>
    <source>
        <strain evidence="2">FIL2</strain>
    </source>
</reference>
<dbReference type="EMBL" id="CM008049">
    <property type="protein sequence ID" value="PVH47313.1"/>
    <property type="molecule type" value="Genomic_DNA"/>
</dbReference>
<dbReference type="AlphaFoldDB" id="A0A2T8JBL5"/>
<organism evidence="2">
    <name type="scientific">Panicum hallii</name>
    <dbReference type="NCBI Taxonomy" id="206008"/>
    <lineage>
        <taxon>Eukaryota</taxon>
        <taxon>Viridiplantae</taxon>
        <taxon>Streptophyta</taxon>
        <taxon>Embryophyta</taxon>
        <taxon>Tracheophyta</taxon>
        <taxon>Spermatophyta</taxon>
        <taxon>Magnoliopsida</taxon>
        <taxon>Liliopsida</taxon>
        <taxon>Poales</taxon>
        <taxon>Poaceae</taxon>
        <taxon>PACMAD clade</taxon>
        <taxon>Panicoideae</taxon>
        <taxon>Panicodae</taxon>
        <taxon>Paniceae</taxon>
        <taxon>Panicinae</taxon>
        <taxon>Panicum</taxon>
        <taxon>Panicum sect. Panicum</taxon>
    </lineage>
</organism>